<dbReference type="EMBL" id="BPQQ01000028">
    <property type="protein sequence ID" value="GJE00574.1"/>
    <property type="molecule type" value="Genomic_DNA"/>
</dbReference>
<proteinExistence type="predicted"/>
<protein>
    <submittedName>
        <fullName evidence="1">Uncharacterized protein</fullName>
    </submittedName>
</protein>
<keyword evidence="2" id="KW-1185">Reference proteome</keyword>
<dbReference type="Gene3D" id="3.30.1120.40">
    <property type="entry name" value="Stage V sporulation protein G"/>
    <property type="match status" value="1"/>
</dbReference>
<accession>A0ABQ4SDE4</accession>
<dbReference type="Proteomes" id="UP001055153">
    <property type="component" value="Unassembled WGS sequence"/>
</dbReference>
<gene>
    <name evidence="1" type="ORF">GMJLKIPL_2497</name>
</gene>
<dbReference type="RefSeq" id="WP_238235459.1">
    <property type="nucleotide sequence ID" value="NZ_BPQQ01000028.1"/>
</dbReference>
<reference evidence="1" key="2">
    <citation type="submission" date="2021-08" db="EMBL/GenBank/DDBJ databases">
        <authorList>
            <person name="Tani A."/>
            <person name="Ola A."/>
            <person name="Ogura Y."/>
            <person name="Katsura K."/>
            <person name="Hayashi T."/>
        </authorList>
    </citation>
    <scope>NUCLEOTIDE SEQUENCE</scope>
    <source>
        <strain evidence="1">DSM 17168</strain>
    </source>
</reference>
<reference evidence="1" key="1">
    <citation type="journal article" date="2021" name="Front. Microbiol.">
        <title>Comprehensive Comparative Genomics and Phenotyping of Methylobacterium Species.</title>
        <authorList>
            <person name="Alessa O."/>
            <person name="Ogura Y."/>
            <person name="Fujitani Y."/>
            <person name="Takami H."/>
            <person name="Hayashi T."/>
            <person name="Sahin N."/>
            <person name="Tani A."/>
        </authorList>
    </citation>
    <scope>NUCLEOTIDE SEQUENCE</scope>
    <source>
        <strain evidence="1">DSM 17168</strain>
    </source>
</reference>
<comment type="caution">
    <text evidence="1">The sequence shown here is derived from an EMBL/GenBank/DDBJ whole genome shotgun (WGS) entry which is preliminary data.</text>
</comment>
<evidence type="ECO:0000313" key="1">
    <source>
        <dbReference type="EMBL" id="GJE00574.1"/>
    </source>
</evidence>
<organism evidence="1 2">
    <name type="scientific">Methylobacterium isbiliense</name>
    <dbReference type="NCBI Taxonomy" id="315478"/>
    <lineage>
        <taxon>Bacteria</taxon>
        <taxon>Pseudomonadati</taxon>
        <taxon>Pseudomonadota</taxon>
        <taxon>Alphaproteobacteria</taxon>
        <taxon>Hyphomicrobiales</taxon>
        <taxon>Methylobacteriaceae</taxon>
        <taxon>Methylobacterium</taxon>
    </lineage>
</organism>
<sequence length="106" mass="11639">MSETGKLAVEIVSFKAMERNSLKGFVTVRIPAMRLTIRDCTVHESHGKRWIGLPSKAQISRDQELVRKDGKIQYAAVFEFDSKAVGDAFSAAVLRALDTRTDGAAA</sequence>
<evidence type="ECO:0000313" key="2">
    <source>
        <dbReference type="Proteomes" id="UP001055153"/>
    </source>
</evidence>
<dbReference type="InterPro" id="IPR036751">
    <property type="entry name" value="SpoVG_sf"/>
</dbReference>
<dbReference type="SUPFAM" id="SSF160537">
    <property type="entry name" value="SpoVG-like"/>
    <property type="match status" value="1"/>
</dbReference>
<name>A0ABQ4SDE4_9HYPH</name>